<dbReference type="Proteomes" id="UP000095286">
    <property type="component" value="Unplaced"/>
</dbReference>
<accession>A0AC35TME6</accession>
<name>A0AC35TME6_9BILA</name>
<evidence type="ECO:0000313" key="2">
    <source>
        <dbReference type="WBParaSite" id="RSKR_0000223400.1"/>
    </source>
</evidence>
<dbReference type="WBParaSite" id="RSKR_0000223400.1">
    <property type="protein sequence ID" value="RSKR_0000223400.1"/>
    <property type="gene ID" value="RSKR_0000223400"/>
</dbReference>
<sequence length="501" mass="55828">MTIIVQNSLLLLIALFAIVECKPAKRQRSLFGRRSGGFKKPTDYKSSKLSQNSGVFVNKVDHFNSFNKQTYKQTYWYNTDHYVAGGPAFLMMGGEAAEDDFWTTDDNLQFGVLAKNANAAMFTLEHRYYGTSLPVSDLSTGNLKYLSSRQALADAAAFINSMNANPQFGLSNNTKWVTLGGSYAGSLSAWMREMYPDLVHAAVASSAPITAVIDFYQGFNMVSQGLNNYNPKCASDVSAGFAAVREFIATPQGQQNVKKAFGLCDDWSTLSDDDIQFFWNNFIQQYYEILQYGGLNYNALRAVQNIENLCAFHLRSDSSPFQNLVDAATWVESMEFGGDCIDVNYQEYIGFLNSTDFGQDTSDSRAWLYQCCTEFGFFQTTDQTASSFWGFVIDIEWAAKQCQIVFGLPQNSLDKGVAKTNTYYGAVDKFRGSRVIFSNGLQDPWHALGMLSSSNNKNYPVVMANGAHCEEMYEADETDPAPLTEGRKKIADKLTEYLAAN</sequence>
<proteinExistence type="predicted"/>
<evidence type="ECO:0000313" key="1">
    <source>
        <dbReference type="Proteomes" id="UP000095286"/>
    </source>
</evidence>
<organism evidence="1 2">
    <name type="scientific">Rhabditophanes sp. KR3021</name>
    <dbReference type="NCBI Taxonomy" id="114890"/>
    <lineage>
        <taxon>Eukaryota</taxon>
        <taxon>Metazoa</taxon>
        <taxon>Ecdysozoa</taxon>
        <taxon>Nematoda</taxon>
        <taxon>Chromadorea</taxon>
        <taxon>Rhabditida</taxon>
        <taxon>Tylenchina</taxon>
        <taxon>Panagrolaimomorpha</taxon>
        <taxon>Strongyloidoidea</taxon>
        <taxon>Alloionematidae</taxon>
        <taxon>Rhabditophanes</taxon>
    </lineage>
</organism>
<protein>
    <submittedName>
        <fullName evidence="2">Serine protease K12H4.7</fullName>
    </submittedName>
</protein>
<reference evidence="2" key="1">
    <citation type="submission" date="2016-11" db="UniProtKB">
        <authorList>
            <consortium name="WormBaseParasite"/>
        </authorList>
    </citation>
    <scope>IDENTIFICATION</scope>
    <source>
        <strain evidence="2">KR3021</strain>
    </source>
</reference>